<evidence type="ECO:0008006" key="6">
    <source>
        <dbReference type="Google" id="ProtNLM"/>
    </source>
</evidence>
<evidence type="ECO:0000256" key="1">
    <source>
        <dbReference type="ARBA" id="ARBA00008138"/>
    </source>
</evidence>
<dbReference type="GO" id="GO:0008168">
    <property type="term" value="F:methyltransferase activity"/>
    <property type="evidence" value="ECO:0007669"/>
    <property type="project" value="UniProtKB-KW"/>
</dbReference>
<proteinExistence type="inferred from homology"/>
<keyword evidence="5" id="KW-1185">Reference proteome</keyword>
<organism evidence="4 5">
    <name type="scientific">Tetradesmus obliquus</name>
    <name type="common">Green alga</name>
    <name type="synonym">Acutodesmus obliquus</name>
    <dbReference type="NCBI Taxonomy" id="3088"/>
    <lineage>
        <taxon>Eukaryota</taxon>
        <taxon>Viridiplantae</taxon>
        <taxon>Chlorophyta</taxon>
        <taxon>core chlorophytes</taxon>
        <taxon>Chlorophyceae</taxon>
        <taxon>CS clade</taxon>
        <taxon>Sphaeropleales</taxon>
        <taxon>Scenedesmaceae</taxon>
        <taxon>Tetradesmus</taxon>
    </lineage>
</organism>
<dbReference type="GO" id="GO:0032259">
    <property type="term" value="P:methylation"/>
    <property type="evidence" value="ECO:0007669"/>
    <property type="project" value="UniProtKB-KW"/>
</dbReference>
<dbReference type="EMBL" id="FNXT01001229">
    <property type="protein sequence ID" value="SZX75314.1"/>
    <property type="molecule type" value="Genomic_DNA"/>
</dbReference>
<dbReference type="NCBIfam" id="TIGR00027">
    <property type="entry name" value="mthyl_TIGR00027"/>
    <property type="match status" value="1"/>
</dbReference>
<protein>
    <recommendedName>
        <fullName evidence="6">S-adenosyl-L-methionine-dependent methyltransferase</fullName>
    </recommendedName>
</protein>
<keyword evidence="2" id="KW-0489">Methyltransferase</keyword>
<dbReference type="SUPFAM" id="SSF53335">
    <property type="entry name" value="S-adenosyl-L-methionine-dependent methyltransferases"/>
    <property type="match status" value="1"/>
</dbReference>
<dbReference type="Pfam" id="PF04072">
    <property type="entry name" value="LCM"/>
    <property type="match status" value="1"/>
</dbReference>
<dbReference type="AlphaFoldDB" id="A0A383WE78"/>
<sequence>MADVALAAAPAGIDDITRSAAARKDSGDQHSAFHKITEDDAAALRDNSDNQLAGDLPAGKLASLVSGPLLHSAATISDLDTVRDVPFDQLCNSGSKLTSKNIFNKLLFRYFLTPIKDVYLPFMTWGLPTNFLMLTFRTYNRDFGLPNHNDDNLAQDLRDTLMPARGKLHRERSLFLKFKTGLLDTPYLGIPGIVNFIDVRTQWFDAAVKKAIADGITQVVIIAAGYDTRAYRLGKPGVKFYEIDLPHASETKQQLVKKHMPADKYTWPEFIGADLSKVTLMDALNKSSWDSTRRTMFIIEGLVYYLPPEAFKKSLTGISETAVAGSRLFFDFLHLDALSNEIVMPGLETLLVSVWNKGESMYSGIDHRPEALRSLLKKFGFRLHEVMDAQDISRRYHPHVQSWNPIKPHVAPFFGYVAAEKVMAPIKRQETIRE</sequence>
<evidence type="ECO:0000313" key="5">
    <source>
        <dbReference type="Proteomes" id="UP000256970"/>
    </source>
</evidence>
<dbReference type="Proteomes" id="UP000256970">
    <property type="component" value="Unassembled WGS sequence"/>
</dbReference>
<dbReference type="STRING" id="3088.A0A383WE78"/>
<dbReference type="PANTHER" id="PTHR43619:SF2">
    <property type="entry name" value="S-ADENOSYL-L-METHIONINE-DEPENDENT METHYLTRANSFERASES SUPERFAMILY PROTEIN"/>
    <property type="match status" value="1"/>
</dbReference>
<reference evidence="4 5" key="1">
    <citation type="submission" date="2016-10" db="EMBL/GenBank/DDBJ databases">
        <authorList>
            <person name="Cai Z."/>
        </authorList>
    </citation>
    <scope>NUCLEOTIDE SEQUENCE [LARGE SCALE GENOMIC DNA]</scope>
</reference>
<gene>
    <name evidence="4" type="ORF">BQ4739_LOCUS15600</name>
</gene>
<dbReference type="InterPro" id="IPR007213">
    <property type="entry name" value="Ppm1/Ppm2/Tcmp"/>
</dbReference>
<dbReference type="Gene3D" id="3.40.50.150">
    <property type="entry name" value="Vaccinia Virus protein VP39"/>
    <property type="match status" value="1"/>
</dbReference>
<dbReference type="PANTHER" id="PTHR43619">
    <property type="entry name" value="S-ADENOSYL-L-METHIONINE-DEPENDENT METHYLTRANSFERASE YKTD-RELATED"/>
    <property type="match status" value="1"/>
</dbReference>
<evidence type="ECO:0000256" key="3">
    <source>
        <dbReference type="ARBA" id="ARBA00022679"/>
    </source>
</evidence>
<dbReference type="InterPro" id="IPR011610">
    <property type="entry name" value="SAM_mthyl_Trfase_ML2640-like"/>
</dbReference>
<keyword evidence="3" id="KW-0808">Transferase</keyword>
<comment type="similarity">
    <text evidence="1">Belongs to the UPF0677 family.</text>
</comment>
<accession>A0A383WE78</accession>
<evidence type="ECO:0000256" key="2">
    <source>
        <dbReference type="ARBA" id="ARBA00022603"/>
    </source>
</evidence>
<name>A0A383WE78_TETOB</name>
<dbReference type="InterPro" id="IPR029063">
    <property type="entry name" value="SAM-dependent_MTases_sf"/>
</dbReference>
<evidence type="ECO:0000313" key="4">
    <source>
        <dbReference type="EMBL" id="SZX75314.1"/>
    </source>
</evidence>